<feature type="compositionally biased region" description="Low complexity" evidence="1">
    <location>
        <begin position="37"/>
        <end position="49"/>
    </location>
</feature>
<proteinExistence type="predicted"/>
<sequence length="125" mass="13735">MRAFFTNYRYGIQNPRFPDYSKLANPSIASGKPPPLTSSSPSITKPTLPGLTRNATTTSLIATTICSPAWTSNFSSQLSHTNNTMSVYSSGINTRMVKKIEEQEILGKKCSPFFCVYLGIMDTLV</sequence>
<dbReference type="VEuPathDB" id="FungiDB:VP01_1939g4"/>
<reference evidence="2 3" key="1">
    <citation type="submission" date="2015-08" db="EMBL/GenBank/DDBJ databases">
        <title>Next Generation Sequencing and Analysis of the Genome of Puccinia sorghi L Schw, the Causal Agent of Maize Common Rust.</title>
        <authorList>
            <person name="Rochi L."/>
            <person name="Burguener G."/>
            <person name="Darino M."/>
            <person name="Turjanski A."/>
            <person name="Kreff E."/>
            <person name="Dieguez M.J."/>
            <person name="Sacco F."/>
        </authorList>
    </citation>
    <scope>NUCLEOTIDE SEQUENCE [LARGE SCALE GENOMIC DNA]</scope>
    <source>
        <strain evidence="2 3">RO10H11247</strain>
    </source>
</reference>
<comment type="caution">
    <text evidence="2">The sequence shown here is derived from an EMBL/GenBank/DDBJ whole genome shotgun (WGS) entry which is preliminary data.</text>
</comment>
<evidence type="ECO:0000313" key="2">
    <source>
        <dbReference type="EMBL" id="KNZ58387.1"/>
    </source>
</evidence>
<organism evidence="2 3">
    <name type="scientific">Puccinia sorghi</name>
    <dbReference type="NCBI Taxonomy" id="27349"/>
    <lineage>
        <taxon>Eukaryota</taxon>
        <taxon>Fungi</taxon>
        <taxon>Dikarya</taxon>
        <taxon>Basidiomycota</taxon>
        <taxon>Pucciniomycotina</taxon>
        <taxon>Pucciniomycetes</taxon>
        <taxon>Pucciniales</taxon>
        <taxon>Pucciniaceae</taxon>
        <taxon>Puccinia</taxon>
    </lineage>
</organism>
<protein>
    <submittedName>
        <fullName evidence="2">Uncharacterized protein</fullName>
    </submittedName>
</protein>
<dbReference type="AlphaFoldDB" id="A0A0L6VCV8"/>
<keyword evidence="3" id="KW-1185">Reference proteome</keyword>
<dbReference type="Proteomes" id="UP000037035">
    <property type="component" value="Unassembled WGS sequence"/>
</dbReference>
<name>A0A0L6VCV8_9BASI</name>
<dbReference type="EMBL" id="LAVV01006769">
    <property type="protein sequence ID" value="KNZ58387.1"/>
    <property type="molecule type" value="Genomic_DNA"/>
</dbReference>
<evidence type="ECO:0000256" key="1">
    <source>
        <dbReference type="SAM" id="MobiDB-lite"/>
    </source>
</evidence>
<gene>
    <name evidence="2" type="ORF">VP01_1939g4</name>
</gene>
<feature type="region of interest" description="Disordered" evidence="1">
    <location>
        <begin position="28"/>
        <end position="49"/>
    </location>
</feature>
<evidence type="ECO:0000313" key="3">
    <source>
        <dbReference type="Proteomes" id="UP000037035"/>
    </source>
</evidence>
<accession>A0A0L6VCV8</accession>